<name>A0A077E8C9_9FLAO</name>
<reference evidence="2 3" key="1">
    <citation type="journal article" date="2013" name="Lancet">
        <title>First case of E anophelis outbreak in an intensive-care unit.</title>
        <authorList>
            <person name="Teo J."/>
            <person name="Tan S.Y."/>
            <person name="Tay M."/>
            <person name="Ding Y."/>
            <person name="Kjelleberg S."/>
            <person name="Givskov M."/>
            <person name="Lin R.T."/>
            <person name="Yang L."/>
        </authorList>
    </citation>
    <scope>NUCLEOTIDE SEQUENCE [LARGE SCALE GENOMIC DNA]</scope>
    <source>
        <strain evidence="2 3">NUHP1</strain>
    </source>
</reference>
<proteinExistence type="predicted"/>
<dbReference type="eggNOG" id="COG3266">
    <property type="taxonomic scope" value="Bacteria"/>
</dbReference>
<evidence type="ECO:0000256" key="1">
    <source>
        <dbReference type="SAM" id="Phobius"/>
    </source>
</evidence>
<keyword evidence="1" id="KW-0472">Membrane</keyword>
<evidence type="ECO:0000313" key="2">
    <source>
        <dbReference type="EMBL" id="AIL43806.1"/>
    </source>
</evidence>
<dbReference type="STRING" id="1338011.BD94_0031"/>
<accession>A0A077E8C9</accession>
<evidence type="ECO:0000313" key="3">
    <source>
        <dbReference type="Proteomes" id="UP000028933"/>
    </source>
</evidence>
<keyword evidence="1" id="KW-1133">Transmembrane helix</keyword>
<dbReference type="RefSeq" id="WP_024563832.1">
    <property type="nucleotide sequence ID" value="NZ_CP007547.1"/>
</dbReference>
<protein>
    <recommendedName>
        <fullName evidence="4">Outer membrane protein beta-barrel domain-containing protein</fullName>
    </recommendedName>
</protein>
<keyword evidence="1" id="KW-0812">Transmembrane</keyword>
<dbReference type="Proteomes" id="UP000028933">
    <property type="component" value="Chromosome"/>
</dbReference>
<dbReference type="KEGG" id="eao:BD94_0031"/>
<dbReference type="AlphaFoldDB" id="A0A077E8C9"/>
<sequence>MKNIDKIFKDQLNQPQNPPAGAWDFIQSALDGEKRRKPAGYIWLPVSGIAAMFLIGVFIFKSNDSSSERKSENKIVKQTLPQNPFIDEPEGEKTNEVIQKNEASSHISEIKNDVIAWTKNIFTPKNKAIDISETNKELISQYKNEITKGNDGNEKTKIVQQDKNGNITENKYEQTFPNKNNDSDLLTGKSKILQQTNKGTQSGGDKFSVSAFFSPTQVNSFGGKSLLSNDFNNLDIQNSVNMSYGARVSYAINDKIKIRTGAGMLDIEQRTKNVPITVSVSGGKGGAILYQLAPIPPAHNISYSGDLRVGSIEPVSNLQADGAFAKSSLQGDIAQKIRYVEIPLEAEINFAKLNKLGFNATLGASSYVLTHNSISAVTPGSSVKQDLGTATNLNDLSFSANAGLKIDYEVSKKMKLNVEPTFKYMIKPMNKVNDTKPYIIGVSTGVTFSF</sequence>
<feature type="transmembrane region" description="Helical" evidence="1">
    <location>
        <begin position="41"/>
        <end position="60"/>
    </location>
</feature>
<gene>
    <name evidence="2" type="ORF">BD94_0031</name>
</gene>
<organism evidence="2 3">
    <name type="scientific">Elizabethkingia anophelis NUHP1</name>
    <dbReference type="NCBI Taxonomy" id="1338011"/>
    <lineage>
        <taxon>Bacteria</taxon>
        <taxon>Pseudomonadati</taxon>
        <taxon>Bacteroidota</taxon>
        <taxon>Flavobacteriia</taxon>
        <taxon>Flavobacteriales</taxon>
        <taxon>Weeksellaceae</taxon>
        <taxon>Elizabethkingia</taxon>
    </lineage>
</organism>
<evidence type="ECO:0008006" key="4">
    <source>
        <dbReference type="Google" id="ProtNLM"/>
    </source>
</evidence>
<dbReference type="EMBL" id="CP007547">
    <property type="protein sequence ID" value="AIL43806.1"/>
    <property type="molecule type" value="Genomic_DNA"/>
</dbReference>
<dbReference type="HOGENOM" id="CLU_559843_0_0_10"/>